<reference evidence="2" key="2">
    <citation type="submission" date="2025-08" db="UniProtKB">
        <authorList>
            <consortium name="RefSeq"/>
        </authorList>
    </citation>
    <scope>IDENTIFICATION</scope>
    <source>
        <tissue evidence="2">Leaf</tissue>
    </source>
</reference>
<evidence type="ECO:0000313" key="2">
    <source>
        <dbReference type="RefSeq" id="XP_075080044.1"/>
    </source>
</evidence>
<dbReference type="RefSeq" id="XP_075080044.1">
    <property type="nucleotide sequence ID" value="XM_075223943.1"/>
</dbReference>
<organism evidence="1 2">
    <name type="scientific">Nicotiana tabacum</name>
    <name type="common">Common tobacco</name>
    <dbReference type="NCBI Taxonomy" id="4097"/>
    <lineage>
        <taxon>Eukaryota</taxon>
        <taxon>Viridiplantae</taxon>
        <taxon>Streptophyta</taxon>
        <taxon>Embryophyta</taxon>
        <taxon>Tracheophyta</taxon>
        <taxon>Spermatophyta</taxon>
        <taxon>Magnoliopsida</taxon>
        <taxon>eudicotyledons</taxon>
        <taxon>Gunneridae</taxon>
        <taxon>Pentapetalae</taxon>
        <taxon>asterids</taxon>
        <taxon>lamiids</taxon>
        <taxon>Solanales</taxon>
        <taxon>Solanaceae</taxon>
        <taxon>Nicotianoideae</taxon>
        <taxon>Nicotianeae</taxon>
        <taxon>Nicotiana</taxon>
    </lineage>
</organism>
<evidence type="ECO:0000313" key="1">
    <source>
        <dbReference type="Proteomes" id="UP000790787"/>
    </source>
</evidence>
<protein>
    <submittedName>
        <fullName evidence="2">Uncharacterized protein LOC142165376</fullName>
    </submittedName>
</protein>
<proteinExistence type="predicted"/>
<name>A0AC58S4Z3_TOBAC</name>
<accession>A0AC58S4Z3</accession>
<gene>
    <name evidence="2" type="primary">LOC142165376</name>
</gene>
<keyword evidence="1" id="KW-1185">Reference proteome</keyword>
<reference evidence="1" key="1">
    <citation type="journal article" date="2014" name="Nat. Commun.">
        <title>The tobacco genome sequence and its comparison with those of tomato and potato.</title>
        <authorList>
            <person name="Sierro N."/>
            <person name="Battey J.N."/>
            <person name="Ouadi S."/>
            <person name="Bakaher N."/>
            <person name="Bovet L."/>
            <person name="Willig A."/>
            <person name="Goepfert S."/>
            <person name="Peitsch M.C."/>
            <person name="Ivanov N.V."/>
        </authorList>
    </citation>
    <scope>NUCLEOTIDE SEQUENCE [LARGE SCALE GENOMIC DNA]</scope>
</reference>
<sequence length="430" mass="48247">MRIFQLHRAIATLSQGIDSVSIYFTKLKILWNEYDALTPTPNSKEYVEHLQQQRLLQFLSGLNDSYDQDRRQILLKSKEPTINQAYAMVIEDESYHALSLGSMSDKTDPIAMQVSKDQNYRGKKTFHQCEYCGLKGYTKEICYKIISYPKDFKRKKRFNTANNNGNQYGRGNGNPGGQFGRGTQQPFNAANNASTSAKGASRCDLHNTLATKVPYFTKEQYRKILGLLNKETGDNQANSQANMAGIKLGFSVLVKQSYSEEKQWTMSFTFLTSNSDLFTNRVKGTGREDTGLYIYKGIGDINKEEIHSFAVPTTKGDCNLWRMRLGHPSAGAIKIMGDAVFRELEFGFTSTPLADCPLVPNLSMQASQDLPLDPICISRDIVNNDLVEDHTLATNNPAEQVEETASQGEEALPEESQHDQHAVLTESLQD</sequence>
<dbReference type="Proteomes" id="UP000790787">
    <property type="component" value="Chromosome 10"/>
</dbReference>